<dbReference type="PROSITE" id="PS50095">
    <property type="entry name" value="PLAT"/>
    <property type="match status" value="15"/>
</dbReference>
<gene>
    <name evidence="4" type="ORF">KUTeg_023036</name>
</gene>
<evidence type="ECO:0000256" key="1">
    <source>
        <dbReference type="PROSITE-ProRule" id="PRU00152"/>
    </source>
</evidence>
<dbReference type="InterPro" id="IPR036392">
    <property type="entry name" value="PLAT/LH2_dom_sf"/>
</dbReference>
<dbReference type="SMART" id="SM00308">
    <property type="entry name" value="LH2"/>
    <property type="match status" value="12"/>
</dbReference>
<feature type="domain" description="PLAT" evidence="3">
    <location>
        <begin position="1297"/>
        <end position="1415"/>
    </location>
</feature>
<accession>A0ABQ9E5F1</accession>
<feature type="compositionally biased region" description="Low complexity" evidence="2">
    <location>
        <begin position="1085"/>
        <end position="1094"/>
    </location>
</feature>
<dbReference type="Pfam" id="PF01477">
    <property type="entry name" value="PLAT"/>
    <property type="match status" value="14"/>
</dbReference>
<protein>
    <recommendedName>
        <fullName evidence="3">PLAT domain-containing protein</fullName>
    </recommendedName>
</protein>
<feature type="domain" description="PLAT" evidence="3">
    <location>
        <begin position="1715"/>
        <end position="1832"/>
    </location>
</feature>
<dbReference type="CDD" id="cd01756">
    <property type="entry name" value="PLAT_repeat"/>
    <property type="match status" value="10"/>
</dbReference>
<evidence type="ECO:0000313" key="4">
    <source>
        <dbReference type="EMBL" id="KAJ8298976.1"/>
    </source>
</evidence>
<feature type="domain" description="PLAT" evidence="3">
    <location>
        <begin position="844"/>
        <end position="958"/>
    </location>
</feature>
<feature type="domain" description="PLAT" evidence="3">
    <location>
        <begin position="1166"/>
        <end position="1267"/>
    </location>
</feature>
<dbReference type="Gene3D" id="2.40.180.10">
    <property type="entry name" value="Catalase core domain"/>
    <property type="match status" value="13"/>
</dbReference>
<feature type="domain" description="PLAT" evidence="3">
    <location>
        <begin position="1945"/>
        <end position="2057"/>
    </location>
</feature>
<feature type="domain" description="PLAT" evidence="3">
    <location>
        <begin position="559"/>
        <end position="678"/>
    </location>
</feature>
<evidence type="ECO:0000256" key="2">
    <source>
        <dbReference type="SAM" id="MobiDB-lite"/>
    </source>
</evidence>
<reference evidence="4 5" key="1">
    <citation type="submission" date="2022-12" db="EMBL/GenBank/DDBJ databases">
        <title>Chromosome-level genome of Tegillarca granosa.</title>
        <authorList>
            <person name="Kim J."/>
        </authorList>
    </citation>
    <scope>NUCLEOTIDE SEQUENCE [LARGE SCALE GENOMIC DNA]</scope>
    <source>
        <strain evidence="4">Teg-2019</strain>
        <tissue evidence="4">Adductor muscle</tissue>
    </source>
</reference>
<dbReference type="Proteomes" id="UP001217089">
    <property type="component" value="Unassembled WGS sequence"/>
</dbReference>
<dbReference type="EMBL" id="JARBDR010000921">
    <property type="protein sequence ID" value="KAJ8298976.1"/>
    <property type="molecule type" value="Genomic_DNA"/>
</dbReference>
<name>A0ABQ9E5F1_TEGGR</name>
<dbReference type="PANTHER" id="PTHR45901">
    <property type="entry name" value="PROTEIN CBG12474"/>
    <property type="match status" value="1"/>
</dbReference>
<sequence length="2314" mass="261007">MLFIANCCEIQPNTNSNAVKRCLTIPDAPLSSTINYAPKPPYASTPARRITNGNTSDPWRGPQYTQPRVPVPRHYHVSLNHKSSETDFSRKAPYAARKVQAFFDSTLGYPRPDNGPSIPLPPYDPLNDPHLTEYFYRRFGTIQRDAKKRNRPSSASSVLPGSYGKKKKKKGDGGDDSVLYKVAVITGDKKNAGTDAKVFITIKGLKAKIPKHRLTKKAGSVKNSKDVAFRFAKGSTHIFKVRGPELGDIKSIVMEHSGIKQEDAWFLQEVEITHVKKKKSWVFVCNQWLSLHHGDRRSHRELYPQISSKTDYEIVTVTGDLPNAGTNANVFITIYGKTGATEKIHLKNYTKTLFDRGSSDVFRIHSNCVGPMKRVRVEHDNQGLGPGWFLERIVVTDIKNPKWKYYFPCGQWLARDEGDGAICRMLAGSRDPFAVRKAYTGDVKGAGTDANVYITLFGENGDSGEKILDSKRNDFERGKKDEFIIQCPCLGRLERLRVGHDNSGFGPGWFLEKIIVDDVDNNIVYEFPCNRWLATDEDDGQISRDLIVNVGPTSAAPGFPYIISVTTGDKTKAGTDARVFVILHGKKDKKEAKDSGKIWLDTGEFKRNRTDIFNVDVAEMLSPLSKIEIGHDDTGAAPGWYLEQVIVYCPFTGLEQFFPCRQWFATDEGDGLIQRTLFEQKDLRKQKEKKITWFVMVKTSNEKNAGTDANVRIVLYGDKGKTDDMILDNKGDNFEQGKIDTFKINTKDVGRPFKLRVWHDNAGSFAGWHLDKIEMENMGTKEKYVFKCGRWLAKDEDDGEIVDIFDIEAVTLMKLSKVIVGHNGKGVGAGWYLDKIVVKQEGEPKFDTEFLCNRWLAEDEDDGNIVRELTPSGSQMLGKTKGSNKFEKGRTDLFKIDTKDIGKIKRIKIGHDNSKPGAGWYLDEVRIEVPSKGQVYLFAVHRWLATDEGDGELEIELEPSHVEDREIKSINDSEASWEVSHDDIKTDGIPYEVTIWTGNEMNAGTNAKVFLQMYGEKGKKTEETILNNKTDNFEKGEIDKFKVLIQRRPRAGTKKFKKRRESVLERRKSILAEYQEHDVDSDDGSSSSRSTSPTPRRRSISRKRKKPELKTVEEEDEDVYDGDETEDYWFFVNRWFARSEDDGALIRELVPTDEQGRPLKWVLEEVEYDVKVITGDKSGAGTDANVFINLYGENGDSGERQLKESQNFNKFETGQLRVRHDNAGIGAAWFLDRIEVKDLKTKKTYYFLCQRWLATGEDDGQICRELVPVDKSVLDKSGKDVKGGRKEVALETKAAMTTYHVKVKTGTKWGAGTDANVYVILYGENDNTDKMFLKSSLNHKNKFETGQTDEFILEAVNIGVLRKIKIGHDNKGGGAAWFLDSVVIDSPSLGLLWNFPCGKWLSKSIPYEVKTYTSDKSGAGTSANVYIQLYGKESATQQKMLCGSKKERQDRFQKGACDQFLIELEDVGETIEKIRIGHDNAGFGPGWHLEKVEVRKLHDTGKGSVSYVFPCDRWLARDEDDKAIERELVAQKVIQETVTKDGQIKMKTGDVSGAGTDANVFLQIFGDKGDSGERKLHSSETHTDKFERNQSDIFNIEAVDLGNLYKIKIRHDNSFISPAWYLEYVEIKDTADNQTYMFHCERWLAKNKDDRKIERSIYVKGYEGDMGSSSGTLRSTKWGSVASIDSMKSGDPFSKSPRLSRKQMENEDIPDGDTITYTVTCVTGQGEDNGTKSNVWVRLIGPKKLHTGRLFLQLAQKDEFLPGSVETFSLDAVDIKEVKKLEIGHDGTAPGSGWFLREVKVDIPTKGKHYTFACNRWLARDKGDGKTVCVFSVDDGISSISSYKPMIEYECTVTTGDVSGAGTDMKITLTCFGSKGSTAPVVLEKGSDRFERAKVDLIKIELRIMETGSLYVFKANSWFSKSKEGGKLVQDIPAMERGKVLLGKTNYKISVKTSDVPGAGTDANVFVILFGANGDSGELHLKTSETYKDPFENNQIDVFTFKDMLSLGELSKCRWGAAWHLSYIEVEDLGTKKKYTFHCDRWLAKNEDDKQILRELTCGTTAKPSSPGSKEKTTYEIEVITTDKREAGTVHHGWIILEGIKGSTKYLMENSARNKILRRGEPNYFSFTSKPLGKLDKIIVGATERDDVTIQDYNSREAMWHCHQITITDTASGDKLDSDYRETVYKERRQNLANVKYEVNVFTGDVFGAGTNANVQITIFGSNGDTGKRSLQQDWRDLFERNQRDTFVIESLDLGELLKVRIEHDNKGFRPNWFLDRIEITNMATNEKVTFPCQQWLAKDKGDNQICRDLLPRD</sequence>
<feature type="domain" description="PLAT" evidence="3">
    <location>
        <begin position="2073"/>
        <end position="2198"/>
    </location>
</feature>
<feature type="domain" description="PLAT" evidence="3">
    <location>
        <begin position="432"/>
        <end position="547"/>
    </location>
</feature>
<feature type="region of interest" description="Disordered" evidence="2">
    <location>
        <begin position="142"/>
        <end position="174"/>
    </location>
</feature>
<evidence type="ECO:0000313" key="5">
    <source>
        <dbReference type="Proteomes" id="UP001217089"/>
    </source>
</evidence>
<dbReference type="InterPro" id="IPR052970">
    <property type="entry name" value="Inner_ear_hair_cell_LOXHD"/>
</dbReference>
<organism evidence="4 5">
    <name type="scientific">Tegillarca granosa</name>
    <name type="common">Malaysian cockle</name>
    <name type="synonym">Anadara granosa</name>
    <dbReference type="NCBI Taxonomy" id="220873"/>
    <lineage>
        <taxon>Eukaryota</taxon>
        <taxon>Metazoa</taxon>
        <taxon>Spiralia</taxon>
        <taxon>Lophotrochozoa</taxon>
        <taxon>Mollusca</taxon>
        <taxon>Bivalvia</taxon>
        <taxon>Autobranchia</taxon>
        <taxon>Pteriomorphia</taxon>
        <taxon>Arcoida</taxon>
        <taxon>Arcoidea</taxon>
        <taxon>Arcidae</taxon>
        <taxon>Tegillarca</taxon>
    </lineage>
</organism>
<dbReference type="SUPFAM" id="SSF49723">
    <property type="entry name" value="Lipase/lipooxygenase domain (PLAT/LH2 domain)"/>
    <property type="match status" value="17"/>
</dbReference>
<proteinExistence type="predicted"/>
<dbReference type="InterPro" id="IPR001024">
    <property type="entry name" value="PLAT/LH2_dom"/>
</dbReference>
<feature type="domain" description="PLAT" evidence="3">
    <location>
        <begin position="989"/>
        <end position="1150"/>
    </location>
</feature>
<feature type="domain" description="PLAT" evidence="3">
    <location>
        <begin position="1540"/>
        <end position="1658"/>
    </location>
</feature>
<feature type="domain" description="PLAT" evidence="3">
    <location>
        <begin position="310"/>
        <end position="427"/>
    </location>
</feature>
<feature type="domain" description="PLAT" evidence="3">
    <location>
        <begin position="1407"/>
        <end position="1529"/>
    </location>
</feature>
<comment type="caution">
    <text evidence="4">The sequence shown here is derived from an EMBL/GenBank/DDBJ whole genome shotgun (WGS) entry which is preliminary data.</text>
</comment>
<keyword evidence="5" id="KW-1185">Reference proteome</keyword>
<feature type="domain" description="PLAT" evidence="3">
    <location>
        <begin position="178"/>
        <end position="303"/>
    </location>
</feature>
<feature type="region of interest" description="Disordered" evidence="2">
    <location>
        <begin position="36"/>
        <end position="69"/>
    </location>
</feature>
<evidence type="ECO:0000259" key="3">
    <source>
        <dbReference type="PROSITE" id="PS50095"/>
    </source>
</evidence>
<comment type="caution">
    <text evidence="1">Lacks conserved residue(s) required for the propagation of feature annotation.</text>
</comment>
<feature type="region of interest" description="Disordered" evidence="2">
    <location>
        <begin position="1074"/>
        <end position="1118"/>
    </location>
</feature>
<feature type="domain" description="PLAT" evidence="3">
    <location>
        <begin position="2195"/>
        <end position="2311"/>
    </location>
</feature>
<dbReference type="PANTHER" id="PTHR45901:SF3">
    <property type="entry name" value="LIPOXYGENASE HOMOLOGY DOMAIN-CONTAINING PROTEIN 1"/>
    <property type="match status" value="1"/>
</dbReference>
<feature type="domain" description="PLAT" evidence="3">
    <location>
        <begin position="691"/>
        <end position="806"/>
    </location>
</feature>
<dbReference type="Gene3D" id="2.60.60.20">
    <property type="entry name" value="PLAT/LH2 domain"/>
    <property type="match status" value="4"/>
</dbReference>
<feature type="compositionally biased region" description="Basic residues" evidence="2">
    <location>
        <begin position="1095"/>
        <end position="1107"/>
    </location>
</feature>